<evidence type="ECO:0000313" key="4">
    <source>
        <dbReference type="Proteomes" id="UP000618445"/>
    </source>
</evidence>
<evidence type="ECO:0000256" key="2">
    <source>
        <dbReference type="ARBA" id="ARBA00022649"/>
    </source>
</evidence>
<dbReference type="InterPro" id="IPR051803">
    <property type="entry name" value="TA_system_RelE-like_toxin"/>
</dbReference>
<dbReference type="InterPro" id="IPR007712">
    <property type="entry name" value="RelE/ParE_toxin"/>
</dbReference>
<dbReference type="Proteomes" id="UP000618445">
    <property type="component" value="Unassembled WGS sequence"/>
</dbReference>
<keyword evidence="2" id="KW-1277">Toxin-antitoxin system</keyword>
<keyword evidence="4" id="KW-1185">Reference proteome</keyword>
<reference evidence="3 4" key="1">
    <citation type="journal article" date="2020" name="ISME J.">
        <title>Comparative genomics reveals insights into cyanobacterial evolution and habitat adaptation.</title>
        <authorList>
            <person name="Chen M.Y."/>
            <person name="Teng W.K."/>
            <person name="Zhao L."/>
            <person name="Hu C.X."/>
            <person name="Zhou Y.K."/>
            <person name="Han B.P."/>
            <person name="Song L.R."/>
            <person name="Shu W.S."/>
        </authorList>
    </citation>
    <scope>NUCLEOTIDE SEQUENCE [LARGE SCALE GENOMIC DNA]</scope>
    <source>
        <strain evidence="3 4">FACHB-1050</strain>
    </source>
</reference>
<evidence type="ECO:0000256" key="1">
    <source>
        <dbReference type="ARBA" id="ARBA00006226"/>
    </source>
</evidence>
<organism evidence="3 4">
    <name type="scientific">Phormidium tenue FACHB-1050</name>
    <dbReference type="NCBI Taxonomy" id="2692857"/>
    <lineage>
        <taxon>Bacteria</taxon>
        <taxon>Bacillati</taxon>
        <taxon>Cyanobacteriota</taxon>
        <taxon>Cyanophyceae</taxon>
        <taxon>Oscillatoriophycideae</taxon>
        <taxon>Oscillatoriales</taxon>
        <taxon>Oscillatoriaceae</taxon>
        <taxon>Phormidium</taxon>
    </lineage>
</organism>
<evidence type="ECO:0000313" key="3">
    <source>
        <dbReference type="EMBL" id="MBD2320007.1"/>
    </source>
</evidence>
<gene>
    <name evidence="3" type="ORF">H6G05_24640</name>
</gene>
<dbReference type="RefSeq" id="WP_190582579.1">
    <property type="nucleotide sequence ID" value="NZ_CAWPQU010000080.1"/>
</dbReference>
<dbReference type="Pfam" id="PF05016">
    <property type="entry name" value="ParE_toxin"/>
    <property type="match status" value="1"/>
</dbReference>
<dbReference type="EMBL" id="JACJQY010000081">
    <property type="protein sequence ID" value="MBD2320007.1"/>
    <property type="molecule type" value="Genomic_DNA"/>
</dbReference>
<dbReference type="Gene3D" id="3.30.2310.20">
    <property type="entry name" value="RelE-like"/>
    <property type="match status" value="1"/>
</dbReference>
<proteinExistence type="inferred from homology"/>
<comment type="similarity">
    <text evidence="1">Belongs to the RelE toxin family.</text>
</comment>
<sequence>MKTFSFSNASVRDINEICEFYGQENVDVASKLFDNIRKKCKLYAEFPNMGKKYSHFIPNREEYYQSFISNLRGFVVDDYVVFYYPRQDGIDVFRILSGKQDLISILENLDYDL</sequence>
<name>A0ABR8CGY6_9CYAN</name>
<dbReference type="PANTHER" id="PTHR33755">
    <property type="entry name" value="TOXIN PARE1-RELATED"/>
    <property type="match status" value="1"/>
</dbReference>
<dbReference type="PANTHER" id="PTHR33755:SF6">
    <property type="entry name" value="PLASMID STABILIZATION SYSTEM PROTEIN"/>
    <property type="match status" value="1"/>
</dbReference>
<accession>A0ABR8CGY6</accession>
<comment type="caution">
    <text evidence="3">The sequence shown here is derived from an EMBL/GenBank/DDBJ whole genome shotgun (WGS) entry which is preliminary data.</text>
</comment>
<protein>
    <submittedName>
        <fullName evidence="3">Type II toxin-antitoxin system RelE/ParE family toxin</fullName>
    </submittedName>
</protein>
<dbReference type="InterPro" id="IPR035093">
    <property type="entry name" value="RelE/ParE_toxin_dom_sf"/>
</dbReference>